<name>A0A2U2BQ26_ALCFA</name>
<proteinExistence type="predicted"/>
<dbReference type="Proteomes" id="UP000245216">
    <property type="component" value="Unassembled WGS sequence"/>
</dbReference>
<accession>A0A2U2BQ26</accession>
<dbReference type="STRING" id="511.UZ73_18955"/>
<evidence type="ECO:0000313" key="2">
    <source>
        <dbReference type="Proteomes" id="UP000245216"/>
    </source>
</evidence>
<dbReference type="AlphaFoldDB" id="A0A2U2BQ26"/>
<reference evidence="1 2" key="1">
    <citation type="submission" date="2018-05" db="EMBL/GenBank/DDBJ databases">
        <title>Genome Sequence of an Efficient Indole-Degrading Bacterium, Alcaligenes sp.YBY.</title>
        <authorList>
            <person name="Yang B."/>
        </authorList>
    </citation>
    <scope>NUCLEOTIDE SEQUENCE [LARGE SCALE GENOMIC DNA]</scope>
    <source>
        <strain evidence="1 2">YBY</strain>
    </source>
</reference>
<evidence type="ECO:0000313" key="1">
    <source>
        <dbReference type="EMBL" id="PWE16095.1"/>
    </source>
</evidence>
<sequence length="133" mass="14912">MTQVSLTKKRSWLWRALIWLAIGLAGFLLLIGLLGALAQSFIGQEHKLLTLLDGTSSVRDIGAIAQCVAALLIIGRWPAVVRWLQARHIVQEFEYDAVLASRRKVATYATLYLILIPIGLDRIWRWVTAFTAV</sequence>
<dbReference type="EMBL" id="QEXO01000001">
    <property type="protein sequence ID" value="PWE16095.1"/>
    <property type="molecule type" value="Genomic_DNA"/>
</dbReference>
<gene>
    <name evidence="1" type="ORF">DF183_05055</name>
</gene>
<dbReference type="KEGG" id="afa:UZ73_18955"/>
<reference evidence="1 2" key="2">
    <citation type="submission" date="2018-05" db="EMBL/GenBank/DDBJ databases">
        <authorList>
            <person name="Lanie J.A."/>
            <person name="Ng W.-L."/>
            <person name="Kazmierczak K.M."/>
            <person name="Andrzejewski T.M."/>
            <person name="Davidsen T.M."/>
            <person name="Wayne K.J."/>
            <person name="Tettelin H."/>
            <person name="Glass J.I."/>
            <person name="Rusch D."/>
            <person name="Podicherti R."/>
            <person name="Tsui H.-C.T."/>
            <person name="Winkler M.E."/>
        </authorList>
    </citation>
    <scope>NUCLEOTIDE SEQUENCE [LARGE SCALE GENOMIC DNA]</scope>
    <source>
        <strain evidence="1 2">YBY</strain>
    </source>
</reference>
<dbReference type="GeneID" id="29371357"/>
<organism evidence="1 2">
    <name type="scientific">Alcaligenes faecalis</name>
    <dbReference type="NCBI Taxonomy" id="511"/>
    <lineage>
        <taxon>Bacteria</taxon>
        <taxon>Pseudomonadati</taxon>
        <taxon>Pseudomonadota</taxon>
        <taxon>Betaproteobacteria</taxon>
        <taxon>Burkholderiales</taxon>
        <taxon>Alcaligenaceae</taxon>
        <taxon>Alcaligenes</taxon>
    </lineage>
</organism>
<dbReference type="RefSeq" id="WP_045931312.1">
    <property type="nucleotide sequence ID" value="NZ_CP013119.1"/>
</dbReference>
<comment type="caution">
    <text evidence="1">The sequence shown here is derived from an EMBL/GenBank/DDBJ whole genome shotgun (WGS) entry which is preliminary data.</text>
</comment>
<protein>
    <submittedName>
        <fullName evidence="1">Uncharacterized protein</fullName>
    </submittedName>
</protein>